<protein>
    <recommendedName>
        <fullName evidence="2">SCP domain-containing protein</fullName>
    </recommendedName>
</protein>
<accession>A0A803LA05</accession>
<dbReference type="PANTHER" id="PTHR10334">
    <property type="entry name" value="CYSTEINE-RICH SECRETORY PROTEIN-RELATED"/>
    <property type="match status" value="1"/>
</dbReference>
<dbReference type="RefSeq" id="XP_021762915.1">
    <property type="nucleotide sequence ID" value="XM_021907223.1"/>
</dbReference>
<evidence type="ECO:0000313" key="4">
    <source>
        <dbReference type="Proteomes" id="UP000596660"/>
    </source>
</evidence>
<dbReference type="InterPro" id="IPR001283">
    <property type="entry name" value="CRISP-related"/>
</dbReference>
<dbReference type="Pfam" id="PF00188">
    <property type="entry name" value="CAP"/>
    <property type="match status" value="1"/>
</dbReference>
<name>A0A803LA05_CHEQI</name>
<dbReference type="EnsemblPlants" id="AUR62008694-RA">
    <property type="protein sequence ID" value="AUR62008694-RA:cds"/>
    <property type="gene ID" value="AUR62008694"/>
</dbReference>
<feature type="domain" description="SCP" evidence="2">
    <location>
        <begin position="27"/>
        <end position="159"/>
    </location>
</feature>
<organism evidence="3 4">
    <name type="scientific">Chenopodium quinoa</name>
    <name type="common">Quinoa</name>
    <dbReference type="NCBI Taxonomy" id="63459"/>
    <lineage>
        <taxon>Eukaryota</taxon>
        <taxon>Viridiplantae</taxon>
        <taxon>Streptophyta</taxon>
        <taxon>Embryophyta</taxon>
        <taxon>Tracheophyta</taxon>
        <taxon>Spermatophyta</taxon>
        <taxon>Magnoliopsida</taxon>
        <taxon>eudicotyledons</taxon>
        <taxon>Gunneridae</taxon>
        <taxon>Pentapetalae</taxon>
        <taxon>Caryophyllales</taxon>
        <taxon>Chenopodiaceae</taxon>
        <taxon>Chenopodioideae</taxon>
        <taxon>Atripliceae</taxon>
        <taxon>Chenopodium</taxon>
    </lineage>
</organism>
<feature type="chain" id="PRO_5030666063" description="SCP domain-containing protein" evidence="1">
    <location>
        <begin position="24"/>
        <end position="163"/>
    </location>
</feature>
<dbReference type="KEGG" id="cqi:110727645"/>
<feature type="signal peptide" evidence="1">
    <location>
        <begin position="1"/>
        <end position="23"/>
    </location>
</feature>
<reference evidence="3" key="2">
    <citation type="submission" date="2021-03" db="UniProtKB">
        <authorList>
            <consortium name="EnsemblPlants"/>
        </authorList>
    </citation>
    <scope>IDENTIFICATION</scope>
</reference>
<dbReference type="Gene3D" id="3.40.33.10">
    <property type="entry name" value="CAP"/>
    <property type="match status" value="1"/>
</dbReference>
<dbReference type="SMART" id="SM00198">
    <property type="entry name" value="SCP"/>
    <property type="match status" value="1"/>
</dbReference>
<gene>
    <name evidence="3" type="primary">LOC110727645</name>
</gene>
<dbReference type="FunFam" id="3.40.33.10:FF:000004">
    <property type="entry name" value="CAP, cysteine-rich secretory protein, antigen 5"/>
    <property type="match status" value="1"/>
</dbReference>
<dbReference type="GeneID" id="110727645"/>
<dbReference type="Gramene" id="AUR62008694-RA">
    <property type="protein sequence ID" value="AUR62008694-RA:cds"/>
    <property type="gene ID" value="AUR62008694"/>
</dbReference>
<dbReference type="OrthoDB" id="337038at2759"/>
<keyword evidence="1" id="KW-0732">Signal</keyword>
<dbReference type="SUPFAM" id="SSF55797">
    <property type="entry name" value="PR-1-like"/>
    <property type="match status" value="1"/>
</dbReference>
<dbReference type="AlphaFoldDB" id="A0A803LA05"/>
<keyword evidence="4" id="KW-1185">Reference proteome</keyword>
<evidence type="ECO:0000259" key="2">
    <source>
        <dbReference type="SMART" id="SM00198"/>
    </source>
</evidence>
<evidence type="ECO:0000256" key="1">
    <source>
        <dbReference type="SAM" id="SignalP"/>
    </source>
</evidence>
<proteinExistence type="predicted"/>
<reference evidence="3" key="1">
    <citation type="journal article" date="2017" name="Nature">
        <title>The genome of Chenopodium quinoa.</title>
        <authorList>
            <person name="Jarvis D.E."/>
            <person name="Ho Y.S."/>
            <person name="Lightfoot D.J."/>
            <person name="Schmoeckel S.M."/>
            <person name="Li B."/>
            <person name="Borm T.J.A."/>
            <person name="Ohyanagi H."/>
            <person name="Mineta K."/>
            <person name="Michell C.T."/>
            <person name="Saber N."/>
            <person name="Kharbatia N.M."/>
            <person name="Rupper R.R."/>
            <person name="Sharp A.R."/>
            <person name="Dally N."/>
            <person name="Boughton B.A."/>
            <person name="Woo Y.H."/>
            <person name="Gao G."/>
            <person name="Schijlen E.G.W.M."/>
            <person name="Guo X."/>
            <person name="Momin A.A."/>
            <person name="Negrao S."/>
            <person name="Al-Babili S."/>
            <person name="Gehring C."/>
            <person name="Roessner U."/>
            <person name="Jung C."/>
            <person name="Murphy K."/>
            <person name="Arold S.T."/>
            <person name="Gojobori T."/>
            <person name="van der Linden C.G."/>
            <person name="van Loo E.N."/>
            <person name="Jellen E.N."/>
            <person name="Maughan P.J."/>
            <person name="Tester M."/>
        </authorList>
    </citation>
    <scope>NUCLEOTIDE SEQUENCE [LARGE SCALE GENOMIC DNA]</scope>
    <source>
        <strain evidence="3">cv. PI 614886</strain>
    </source>
</reference>
<dbReference type="PRINTS" id="PR00837">
    <property type="entry name" value="V5TPXLIKE"/>
</dbReference>
<sequence length="163" mass="18102">MRLLQLSISLLYTAIFLFKSNLCIDESDKKFILEGHNNARAQVGVAPISWDNKIEAYVQDYVDKVKSDCIVKDGVKSPYGMNIASGYEASIGWAVIGDWVSEKNNYNYASNSCVKGKECSHYTQLVFRNSVRVGCGNVSCGAGWPYYACAYDPPGNIEGQRPY</sequence>
<dbReference type="Proteomes" id="UP000596660">
    <property type="component" value="Unplaced"/>
</dbReference>
<dbReference type="InterPro" id="IPR035940">
    <property type="entry name" value="CAP_sf"/>
</dbReference>
<evidence type="ECO:0000313" key="3">
    <source>
        <dbReference type="EnsemblPlants" id="AUR62008694-RA:cds"/>
    </source>
</evidence>
<dbReference type="InterPro" id="IPR014044">
    <property type="entry name" value="CAP_dom"/>
</dbReference>